<dbReference type="InterPro" id="IPR001387">
    <property type="entry name" value="Cro/C1-type_HTH"/>
</dbReference>
<dbReference type="Gene3D" id="1.10.260.40">
    <property type="entry name" value="lambda repressor-like DNA-binding domains"/>
    <property type="match status" value="1"/>
</dbReference>
<dbReference type="Pfam" id="PF01381">
    <property type="entry name" value="HTH_3"/>
    <property type="match status" value="1"/>
</dbReference>
<evidence type="ECO:0000313" key="3">
    <source>
        <dbReference type="Proteomes" id="UP000480246"/>
    </source>
</evidence>
<proteinExistence type="predicted"/>
<keyword evidence="3" id="KW-1185">Reference proteome</keyword>
<dbReference type="PROSITE" id="PS50943">
    <property type="entry name" value="HTH_CROC1"/>
    <property type="match status" value="1"/>
</dbReference>
<dbReference type="SUPFAM" id="SSF47413">
    <property type="entry name" value="lambda repressor-like DNA-binding domains"/>
    <property type="match status" value="1"/>
</dbReference>
<comment type="caution">
    <text evidence="2">The sequence shown here is derived from an EMBL/GenBank/DDBJ whole genome shotgun (WGS) entry which is preliminary data.</text>
</comment>
<dbReference type="Proteomes" id="UP000480246">
    <property type="component" value="Unassembled WGS sequence"/>
</dbReference>
<gene>
    <name evidence="2" type="ORF">F9U64_12235</name>
</gene>
<evidence type="ECO:0000313" key="2">
    <source>
        <dbReference type="EMBL" id="KAB8133663.1"/>
    </source>
</evidence>
<dbReference type="EMBL" id="WEID01000057">
    <property type="protein sequence ID" value="KAB8133663.1"/>
    <property type="molecule type" value="Genomic_DNA"/>
</dbReference>
<reference evidence="2 3" key="1">
    <citation type="submission" date="2019-10" db="EMBL/GenBank/DDBJ databases">
        <title>Gracilibacillus sp. nov. isolated from rice seeds.</title>
        <authorList>
            <person name="He S."/>
        </authorList>
    </citation>
    <scope>NUCLEOTIDE SEQUENCE [LARGE SCALE GENOMIC DNA]</scope>
    <source>
        <strain evidence="2 3">TD8</strain>
    </source>
</reference>
<name>A0A7C8KRN0_9BACI</name>
<sequence>MSSYDNKCMKHKVNKRLTVDQAIGLHIRHRREDLGYTREKVADKTGLSINGIDKIEKGKVNPLNSSIIKICNALDMEANEIQQIFTAYTNIDTEPNKK</sequence>
<dbReference type="InterPro" id="IPR010982">
    <property type="entry name" value="Lambda_DNA-bd_dom_sf"/>
</dbReference>
<dbReference type="AlphaFoldDB" id="A0A7C8KRN0"/>
<dbReference type="RefSeq" id="WP_153403767.1">
    <property type="nucleotide sequence ID" value="NZ_ML762431.1"/>
</dbReference>
<protein>
    <submittedName>
        <fullName evidence="2">Helix-turn-helix transcriptional regulator</fullName>
    </submittedName>
</protein>
<dbReference type="SMART" id="SM00530">
    <property type="entry name" value="HTH_XRE"/>
    <property type="match status" value="1"/>
</dbReference>
<feature type="domain" description="HTH cro/C1-type" evidence="1">
    <location>
        <begin position="27"/>
        <end position="81"/>
    </location>
</feature>
<dbReference type="CDD" id="cd00093">
    <property type="entry name" value="HTH_XRE"/>
    <property type="match status" value="1"/>
</dbReference>
<dbReference type="GO" id="GO:0003677">
    <property type="term" value="F:DNA binding"/>
    <property type="evidence" value="ECO:0007669"/>
    <property type="project" value="InterPro"/>
</dbReference>
<dbReference type="OrthoDB" id="34624at2"/>
<evidence type="ECO:0000259" key="1">
    <source>
        <dbReference type="PROSITE" id="PS50943"/>
    </source>
</evidence>
<organism evidence="2 3">
    <name type="scientific">Gracilibacillus oryzae</name>
    <dbReference type="NCBI Taxonomy" id="1672701"/>
    <lineage>
        <taxon>Bacteria</taxon>
        <taxon>Bacillati</taxon>
        <taxon>Bacillota</taxon>
        <taxon>Bacilli</taxon>
        <taxon>Bacillales</taxon>
        <taxon>Bacillaceae</taxon>
        <taxon>Gracilibacillus</taxon>
    </lineage>
</organism>
<accession>A0A7C8KRN0</accession>